<comment type="caution">
    <text evidence="2">The sequence shown here is derived from an EMBL/GenBank/DDBJ whole genome shotgun (WGS) entry which is preliminary data.</text>
</comment>
<evidence type="ECO:0000256" key="1">
    <source>
        <dbReference type="SAM" id="MobiDB-lite"/>
    </source>
</evidence>
<evidence type="ECO:0000313" key="2">
    <source>
        <dbReference type="EMBL" id="TQD63193.1"/>
    </source>
</evidence>
<organism evidence="2 3">
    <name type="scientific">Actinomyces oris</name>
    <dbReference type="NCBI Taxonomy" id="544580"/>
    <lineage>
        <taxon>Bacteria</taxon>
        <taxon>Bacillati</taxon>
        <taxon>Actinomycetota</taxon>
        <taxon>Actinomycetes</taxon>
        <taxon>Actinomycetales</taxon>
        <taxon>Actinomycetaceae</taxon>
        <taxon>Actinomyces</taxon>
    </lineage>
</organism>
<reference evidence="2 3" key="1">
    <citation type="submission" date="2019-06" db="EMBL/GenBank/DDBJ databases">
        <title>Draft genome sequence of Actinomyces oris CCUG 34288T.</title>
        <authorList>
            <person name="Salva-Serra F."/>
            <person name="Cardew S."/>
            <person name="Moore E."/>
        </authorList>
    </citation>
    <scope>NUCLEOTIDE SEQUENCE [LARGE SCALE GENOMIC DNA]</scope>
    <source>
        <strain evidence="2 3">CCUG 34288</strain>
    </source>
</reference>
<sequence length="322" mass="35358">MGGMSTTILERTDLAHSPSPAPSLPLLLTSDPVMTGASRLFAGPGLTRIAPGTYVPSQEWAEARPDLRHMTLIRAAMAKTRGDVVLLGPSAAVWLGLPLVGRLPGRVQCLRLSEARARTALLQRHRRPGLGDLLNTSGAHTSSIADTVVDLARWGGLTQGVCAMDAALASHLCTRAELNDAVDHLATGARGIRSARTAIHLTDARSESPGESLSRVRMWQATLPRPDLQHEVHIDSHTYRLDFLWPRTKVVGEFDGRIKYRKNSVGKDAEDTVLNERRRELALTRAGYDVARWTWEEVWPTDAPAMLRELARHGIHPTGVRW</sequence>
<accession>A0A508BPK1</accession>
<dbReference type="AlphaFoldDB" id="A0A508BPK1"/>
<evidence type="ECO:0000313" key="3">
    <source>
        <dbReference type="Proteomes" id="UP000317942"/>
    </source>
</evidence>
<dbReference type="Proteomes" id="UP000317942">
    <property type="component" value="Unassembled WGS sequence"/>
</dbReference>
<proteinExistence type="predicted"/>
<gene>
    <name evidence="2" type="ORF">FK267_00935</name>
</gene>
<name>A0A508BPK1_9ACTO</name>
<protein>
    <recommendedName>
        <fullName evidence="4">Transcriptional regulator, AbiEi antitoxin, Type IV TA system</fullName>
    </recommendedName>
</protein>
<dbReference type="EMBL" id="VICC01000001">
    <property type="protein sequence ID" value="TQD63193.1"/>
    <property type="molecule type" value="Genomic_DNA"/>
</dbReference>
<feature type="region of interest" description="Disordered" evidence="1">
    <location>
        <begin position="1"/>
        <end position="21"/>
    </location>
</feature>
<evidence type="ECO:0008006" key="4">
    <source>
        <dbReference type="Google" id="ProtNLM"/>
    </source>
</evidence>